<evidence type="ECO:0000256" key="6">
    <source>
        <dbReference type="ARBA" id="ARBA00022840"/>
    </source>
</evidence>
<dbReference type="InterPro" id="IPR000719">
    <property type="entry name" value="Prot_kinase_dom"/>
</dbReference>
<evidence type="ECO:0000256" key="7">
    <source>
        <dbReference type="PROSITE-ProRule" id="PRU10141"/>
    </source>
</evidence>
<dbReference type="PROSITE" id="PS00108">
    <property type="entry name" value="PROTEIN_KINASE_ST"/>
    <property type="match status" value="1"/>
</dbReference>
<dbReference type="SUPFAM" id="SSF56112">
    <property type="entry name" value="Protein kinase-like (PK-like)"/>
    <property type="match status" value="1"/>
</dbReference>
<feature type="binding site" evidence="7">
    <location>
        <position position="46"/>
    </location>
    <ligand>
        <name>ATP</name>
        <dbReference type="ChEBI" id="CHEBI:30616"/>
    </ligand>
</feature>
<dbReference type="PANTHER" id="PTHR43671">
    <property type="entry name" value="SERINE/THREONINE-PROTEIN KINASE NEK"/>
    <property type="match status" value="1"/>
</dbReference>
<dbReference type="CDD" id="cd14014">
    <property type="entry name" value="STKc_PknB_like"/>
    <property type="match status" value="1"/>
</dbReference>
<dbReference type="RefSeq" id="WP_102713623.1">
    <property type="nucleotide sequence ID" value="NZ_PJKA01000010.1"/>
</dbReference>
<dbReference type="PROSITE" id="PS00107">
    <property type="entry name" value="PROTEIN_KINASE_ATP"/>
    <property type="match status" value="1"/>
</dbReference>
<dbReference type="InterPro" id="IPR050660">
    <property type="entry name" value="NEK_Ser/Thr_kinase"/>
</dbReference>
<dbReference type="InterPro" id="IPR017441">
    <property type="entry name" value="Protein_kinase_ATP_BS"/>
</dbReference>
<keyword evidence="5" id="KW-0418">Kinase</keyword>
<dbReference type="AlphaFoldDB" id="A0A2N8HE40"/>
<proteinExistence type="inferred from homology"/>
<dbReference type="Gene3D" id="1.10.510.10">
    <property type="entry name" value="Transferase(Phosphotransferase) domain 1"/>
    <property type="match status" value="1"/>
</dbReference>
<organism evidence="9 10">
    <name type="scientific">Akkermansia muciniphila</name>
    <dbReference type="NCBI Taxonomy" id="239935"/>
    <lineage>
        <taxon>Bacteria</taxon>
        <taxon>Pseudomonadati</taxon>
        <taxon>Verrucomicrobiota</taxon>
        <taxon>Verrucomicrobiia</taxon>
        <taxon>Verrucomicrobiales</taxon>
        <taxon>Akkermansiaceae</taxon>
        <taxon>Akkermansia</taxon>
    </lineage>
</organism>
<dbReference type="EMBL" id="PJKA01000010">
    <property type="protein sequence ID" value="PNC18215.1"/>
    <property type="molecule type" value="Genomic_DNA"/>
</dbReference>
<reference evidence="9 10" key="1">
    <citation type="journal article" date="2017" name="BMC Genomics">
        <title>Genome sequencing of 39 Akkermansia muciniphila isolates reveals its population structure, genomic and functional diverisity, and global distribution in mammalian gut microbiotas.</title>
        <authorList>
            <person name="Guo X."/>
            <person name="Li S."/>
            <person name="Zhang J."/>
            <person name="Wu F."/>
            <person name="Li X."/>
            <person name="Wu D."/>
            <person name="Zhang M."/>
            <person name="Ou Z."/>
            <person name="Jie Z."/>
            <person name="Yan Q."/>
            <person name="Li P."/>
            <person name="Yi J."/>
            <person name="Peng Y."/>
        </authorList>
    </citation>
    <scope>NUCLEOTIDE SEQUENCE [LARGE SCALE GENOMIC DNA]</scope>
    <source>
        <strain evidence="9 10">GP24</strain>
    </source>
</reference>
<dbReference type="PANTHER" id="PTHR43671:SF13">
    <property type="entry name" value="SERINE_THREONINE-PROTEIN KINASE NEK2"/>
    <property type="match status" value="1"/>
</dbReference>
<dbReference type="SMART" id="SM00220">
    <property type="entry name" value="S_TKc"/>
    <property type="match status" value="1"/>
</dbReference>
<dbReference type="EC" id="2.7.11.1" evidence="2"/>
<evidence type="ECO:0000256" key="2">
    <source>
        <dbReference type="ARBA" id="ARBA00012513"/>
    </source>
</evidence>
<dbReference type="OrthoDB" id="6111975at2"/>
<accession>A0A2N8HE40</accession>
<keyword evidence="6 7" id="KW-0067">ATP-binding</keyword>
<evidence type="ECO:0000256" key="1">
    <source>
        <dbReference type="ARBA" id="ARBA00010886"/>
    </source>
</evidence>
<dbReference type="PROSITE" id="PS50011">
    <property type="entry name" value="PROTEIN_KINASE_DOM"/>
    <property type="match status" value="1"/>
</dbReference>
<dbReference type="InterPro" id="IPR008271">
    <property type="entry name" value="Ser/Thr_kinase_AS"/>
</dbReference>
<name>A0A2N8HE40_9BACT</name>
<keyword evidence="3" id="KW-0808">Transferase</keyword>
<evidence type="ECO:0000256" key="3">
    <source>
        <dbReference type="ARBA" id="ARBA00022679"/>
    </source>
</evidence>
<feature type="domain" description="Protein kinase" evidence="8">
    <location>
        <begin position="17"/>
        <end position="293"/>
    </location>
</feature>
<protein>
    <recommendedName>
        <fullName evidence="2">non-specific serine/threonine protein kinase</fullName>
        <ecNumber evidence="2">2.7.11.1</ecNumber>
    </recommendedName>
</protein>
<evidence type="ECO:0000256" key="4">
    <source>
        <dbReference type="ARBA" id="ARBA00022741"/>
    </source>
</evidence>
<keyword evidence="4 7" id="KW-0547">Nucleotide-binding</keyword>
<comment type="caution">
    <text evidence="9">The sequence shown here is derived from an EMBL/GenBank/DDBJ whole genome shotgun (WGS) entry which is preliminary data.</text>
</comment>
<evidence type="ECO:0000313" key="10">
    <source>
        <dbReference type="Proteomes" id="UP000236000"/>
    </source>
</evidence>
<dbReference type="InterPro" id="IPR011009">
    <property type="entry name" value="Kinase-like_dom_sf"/>
</dbReference>
<gene>
    <name evidence="9" type="ORF">CXU22_06180</name>
</gene>
<evidence type="ECO:0000259" key="8">
    <source>
        <dbReference type="PROSITE" id="PS50011"/>
    </source>
</evidence>
<evidence type="ECO:0000313" key="9">
    <source>
        <dbReference type="EMBL" id="PNC18215.1"/>
    </source>
</evidence>
<evidence type="ECO:0000256" key="5">
    <source>
        <dbReference type="ARBA" id="ARBA00022777"/>
    </source>
</evidence>
<comment type="similarity">
    <text evidence="1">Belongs to the protein kinase superfamily. NEK Ser/Thr protein kinase family. NIMA subfamily.</text>
</comment>
<dbReference type="Proteomes" id="UP000236000">
    <property type="component" value="Unassembled WGS sequence"/>
</dbReference>
<dbReference type="Pfam" id="PF00069">
    <property type="entry name" value="Pkinase"/>
    <property type="match status" value="1"/>
</dbReference>
<dbReference type="GO" id="GO:0004674">
    <property type="term" value="F:protein serine/threonine kinase activity"/>
    <property type="evidence" value="ECO:0007669"/>
    <property type="project" value="UniProtKB-EC"/>
</dbReference>
<sequence>MHEAPVFLPSGQKVGPYVIERVLGHGANGIAYLAHDKTLDRKVVLKEHYPQELCTRDADSHCLIPLDEDTEHIFAESVNQFIREARLIASLEHPSIIKIHRVFSLSPTTCFYVMPLLEGGTLRDVIHSGKRIPPSSIISWLQALVSALDCLNRNHIVHLDIKPGNILFTKEGQPVLADFGTASQRPLHGMVNVLAHSAYSAPELFTENAAPDIRADQYSLAACFYELATTCLWKTISEEIGDAQAQELLKSLAQKEKTLASITPYLIQNLSINRDDRSPSPEAWLSGMSHALHRERLHKLRHRILAVAGATLITGGALTWGLYETGLLTQEVQKTPEDILVEKLLQEPEIEHFNRASREFHDYYSRMFLNLAQKKESSTRKTLETIAAAKSTDELEQIKQSWRKQQQLDNMTLLAAERLYAIKGKKLAQQYNHLASPAWLRQWEQRNSDSIDARIHYPLSQSLLQRIFPHPLHNPSYLSESRLRINAASSKIIHALEKKNQEFGIYKTTYPDGTPRNPSIFDKMNLKISEQQCSLFQIELI</sequence>
<dbReference type="GO" id="GO:0005524">
    <property type="term" value="F:ATP binding"/>
    <property type="evidence" value="ECO:0007669"/>
    <property type="project" value="UniProtKB-UniRule"/>
</dbReference>